<proteinExistence type="predicted"/>
<organism evidence="1 2">
    <name type="scientific">Columba livia</name>
    <name type="common">Rock dove</name>
    <dbReference type="NCBI Taxonomy" id="8932"/>
    <lineage>
        <taxon>Eukaryota</taxon>
        <taxon>Metazoa</taxon>
        <taxon>Chordata</taxon>
        <taxon>Craniata</taxon>
        <taxon>Vertebrata</taxon>
        <taxon>Euteleostomi</taxon>
        <taxon>Archelosauria</taxon>
        <taxon>Archosauria</taxon>
        <taxon>Dinosauria</taxon>
        <taxon>Saurischia</taxon>
        <taxon>Theropoda</taxon>
        <taxon>Coelurosauria</taxon>
        <taxon>Aves</taxon>
        <taxon>Neognathae</taxon>
        <taxon>Neoaves</taxon>
        <taxon>Columbimorphae</taxon>
        <taxon>Columbiformes</taxon>
        <taxon>Columbidae</taxon>
        <taxon>Columba</taxon>
    </lineage>
</organism>
<dbReference type="Proteomes" id="UP000053872">
    <property type="component" value="Unassembled WGS sequence"/>
</dbReference>
<evidence type="ECO:0000313" key="1">
    <source>
        <dbReference type="EMBL" id="PKK31490.1"/>
    </source>
</evidence>
<accession>A0A2I0MPA1</accession>
<keyword evidence="2" id="KW-1185">Reference proteome</keyword>
<dbReference type="EMBL" id="AKCR02000005">
    <property type="protein sequence ID" value="PKK31490.1"/>
    <property type="molecule type" value="Genomic_DNA"/>
</dbReference>
<dbReference type="InParanoid" id="A0A2I0MPA1"/>
<comment type="caution">
    <text evidence="1">The sequence shown here is derived from an EMBL/GenBank/DDBJ whole genome shotgun (WGS) entry which is preliminary data.</text>
</comment>
<dbReference type="AlphaFoldDB" id="A0A2I0MPA1"/>
<name>A0A2I0MPA1_COLLI</name>
<dbReference type="KEGG" id="clv:102090386"/>
<evidence type="ECO:0000313" key="2">
    <source>
        <dbReference type="Proteomes" id="UP000053872"/>
    </source>
</evidence>
<gene>
    <name evidence="1" type="ORF">A306_00002056</name>
</gene>
<sequence>MEGTHTILQLHKPIMELCYVSFYLPEGKVRGFTYKGCVTLDRTSKRFCSCYQVRERLEMELREQPYENFGDIIFKRTTTKDFLMDLYKLAAEKEELLSSLLRSHHTLGLNAGRQEGKQQEVSGVPKLKGDDYSSFTHQQEFFLNSTNKDNLNHKKVRKYRRKESSEELRHRKGGKKIYEQHLSLLSVPDMQLENKKMPPTRFCTRSFPSSFYTSSWRIVKGKEDLPVDNSIRPEQWIEEGDFLKNHKAVKLDADLPSSGTKDNNDMVTAELVDNGECIPEVMKVPQSITLAKSSQDGLSNKLETSSKSAAAKSLKSNKYTEPICKEKTGITVVAEVQDSEACTKKVAKPPAESLPDFHKETISPVITTVHNEFISKTDVYSVDEAAGDSKNTVLWVKEEDSSGLQYKAETMHIADESCNLVGAVNKALLKVKRSDSLDEAAEWKRLQQITRGDRNLPGSVYEKRTTVSQESSKHLFLNLPINESQDISQTSNNLKLEEKRLHSPSLAAVSNVFSNSYPLSNTHKQMSPIPSPLSSGLPSPQLHHRILPLPTQNTEDESTFNDYGSGRHSAINFSFSDLEPQFYLKLSEPGELSFATRQPGLHQKTTAGHFEKCAVQEKLTTQTQQNFCPGQSFLIHF</sequence>
<dbReference type="STRING" id="8932.A0A2I0MPA1"/>
<reference evidence="1 2" key="1">
    <citation type="journal article" date="2013" name="Science">
        <title>Genomic diversity and evolution of the head crest in the rock pigeon.</title>
        <authorList>
            <person name="Shapiro M.D."/>
            <person name="Kronenberg Z."/>
            <person name="Li C."/>
            <person name="Domyan E.T."/>
            <person name="Pan H."/>
            <person name="Campbell M."/>
            <person name="Tan H."/>
            <person name="Huff C.D."/>
            <person name="Hu H."/>
            <person name="Vickrey A.I."/>
            <person name="Nielsen S.C."/>
            <person name="Stringham S.A."/>
            <person name="Hu H."/>
            <person name="Willerslev E."/>
            <person name="Gilbert M.T."/>
            <person name="Yandell M."/>
            <person name="Zhang G."/>
            <person name="Wang J."/>
        </authorList>
    </citation>
    <scope>NUCLEOTIDE SEQUENCE [LARGE SCALE GENOMIC DNA]</scope>
    <source>
        <tissue evidence="1">Blood</tissue>
    </source>
</reference>
<protein>
    <submittedName>
        <fullName evidence="1">Formin-1</fullName>
    </submittedName>
</protein>